<dbReference type="GO" id="GO:0007165">
    <property type="term" value="P:signal transduction"/>
    <property type="evidence" value="ECO:0007669"/>
    <property type="project" value="InterPro"/>
</dbReference>
<feature type="compositionally biased region" description="Gly residues" evidence="3">
    <location>
        <begin position="741"/>
        <end position="752"/>
    </location>
</feature>
<evidence type="ECO:0000256" key="3">
    <source>
        <dbReference type="SAM" id="MobiDB-lite"/>
    </source>
</evidence>
<reference evidence="5" key="1">
    <citation type="journal article" date="2018" name="Nat. Microbiol.">
        <title>Leveraging single-cell genomics to expand the fungal tree of life.</title>
        <authorList>
            <person name="Ahrendt S.R."/>
            <person name="Quandt C.A."/>
            <person name="Ciobanu D."/>
            <person name="Clum A."/>
            <person name="Salamov A."/>
            <person name="Andreopoulos B."/>
            <person name="Cheng J.F."/>
            <person name="Woyke T."/>
            <person name="Pelin A."/>
            <person name="Henrissat B."/>
            <person name="Reynolds N.K."/>
            <person name="Benny G.L."/>
            <person name="Smith M.E."/>
            <person name="James T.Y."/>
            <person name="Grigoriev I.V."/>
        </authorList>
    </citation>
    <scope>NUCLEOTIDE SEQUENCE [LARGE SCALE GENOMIC DNA]</scope>
    <source>
        <strain evidence="5">ATCC 52028</strain>
    </source>
</reference>
<dbReference type="SUPFAM" id="SSF52540">
    <property type="entry name" value="P-loop containing nucleoside triphosphate hydrolases"/>
    <property type="match status" value="1"/>
</dbReference>
<feature type="compositionally biased region" description="Low complexity" evidence="3">
    <location>
        <begin position="366"/>
        <end position="401"/>
    </location>
</feature>
<dbReference type="PROSITE" id="PS51421">
    <property type="entry name" value="RAS"/>
    <property type="match status" value="1"/>
</dbReference>
<dbReference type="GO" id="GO:0003924">
    <property type="term" value="F:GTPase activity"/>
    <property type="evidence" value="ECO:0007669"/>
    <property type="project" value="InterPro"/>
</dbReference>
<feature type="compositionally biased region" description="Low complexity" evidence="3">
    <location>
        <begin position="347"/>
        <end position="358"/>
    </location>
</feature>
<dbReference type="PANTHER" id="PTHR24070">
    <property type="entry name" value="RAS, DI-RAS, AND RHEB FAMILY MEMBERS OF SMALL GTPASE SUPERFAMILY"/>
    <property type="match status" value="1"/>
</dbReference>
<organism evidence="4 5">
    <name type="scientific">Caulochytrium protostelioides</name>
    <dbReference type="NCBI Taxonomy" id="1555241"/>
    <lineage>
        <taxon>Eukaryota</taxon>
        <taxon>Fungi</taxon>
        <taxon>Fungi incertae sedis</taxon>
        <taxon>Chytridiomycota</taxon>
        <taxon>Chytridiomycota incertae sedis</taxon>
        <taxon>Chytridiomycetes</taxon>
        <taxon>Caulochytriales</taxon>
        <taxon>Caulochytriaceae</taxon>
        <taxon>Caulochytrium</taxon>
    </lineage>
</organism>
<dbReference type="Proteomes" id="UP000274922">
    <property type="component" value="Unassembled WGS sequence"/>
</dbReference>
<feature type="compositionally biased region" description="Low complexity" evidence="3">
    <location>
        <begin position="551"/>
        <end position="581"/>
    </location>
</feature>
<keyword evidence="2" id="KW-0342">GTP-binding</keyword>
<gene>
    <name evidence="4" type="ORF">CXG81DRAFT_20333</name>
</gene>
<dbReference type="Gene3D" id="3.40.50.300">
    <property type="entry name" value="P-loop containing nucleotide triphosphate hydrolases"/>
    <property type="match status" value="1"/>
</dbReference>
<evidence type="ECO:0000256" key="2">
    <source>
        <dbReference type="ARBA" id="ARBA00023134"/>
    </source>
</evidence>
<feature type="compositionally biased region" description="Low complexity" evidence="3">
    <location>
        <begin position="421"/>
        <end position="451"/>
    </location>
</feature>
<evidence type="ECO:0000313" key="4">
    <source>
        <dbReference type="EMBL" id="RKO99601.1"/>
    </source>
</evidence>
<feature type="region of interest" description="Disordered" evidence="3">
    <location>
        <begin position="538"/>
        <end position="597"/>
    </location>
</feature>
<dbReference type="SMART" id="SM00173">
    <property type="entry name" value="RAS"/>
    <property type="match status" value="1"/>
</dbReference>
<feature type="region of interest" description="Disordered" evidence="3">
    <location>
        <begin position="137"/>
        <end position="185"/>
    </location>
</feature>
<feature type="compositionally biased region" description="Pro residues" evidence="3">
    <location>
        <begin position="582"/>
        <end position="594"/>
    </location>
</feature>
<feature type="region of interest" description="Disordered" evidence="3">
    <location>
        <begin position="341"/>
        <end position="402"/>
    </location>
</feature>
<feature type="region of interest" description="Disordered" evidence="3">
    <location>
        <begin position="94"/>
        <end position="118"/>
    </location>
</feature>
<dbReference type="GO" id="GO:0005525">
    <property type="term" value="F:GTP binding"/>
    <property type="evidence" value="ECO:0007669"/>
    <property type="project" value="UniProtKB-KW"/>
</dbReference>
<keyword evidence="5" id="KW-1185">Reference proteome</keyword>
<evidence type="ECO:0008006" key="6">
    <source>
        <dbReference type="Google" id="ProtNLM"/>
    </source>
</evidence>
<dbReference type="STRING" id="1555241.A0A4P9X3L1"/>
<feature type="compositionally biased region" description="Basic and acidic residues" evidence="3">
    <location>
        <begin position="836"/>
        <end position="860"/>
    </location>
</feature>
<name>A0A4P9X3L1_9FUNG</name>
<dbReference type="GO" id="GO:0016020">
    <property type="term" value="C:membrane"/>
    <property type="evidence" value="ECO:0007669"/>
    <property type="project" value="InterPro"/>
</dbReference>
<feature type="compositionally biased region" description="Low complexity" evidence="3">
    <location>
        <begin position="492"/>
        <end position="505"/>
    </location>
</feature>
<feature type="compositionally biased region" description="Low complexity" evidence="3">
    <location>
        <begin position="753"/>
        <end position="771"/>
    </location>
</feature>
<dbReference type="InterPro" id="IPR020849">
    <property type="entry name" value="Small_GTPase_Ras-type"/>
</dbReference>
<protein>
    <recommendedName>
        <fullName evidence="6">P-loop containing nucleoside triphosphate hydrolase protein</fullName>
    </recommendedName>
</protein>
<proteinExistence type="predicted"/>
<feature type="region of interest" description="Disordered" evidence="3">
    <location>
        <begin position="641"/>
        <end position="689"/>
    </location>
</feature>
<feature type="compositionally biased region" description="Low complexity" evidence="3">
    <location>
        <begin position="678"/>
        <end position="689"/>
    </location>
</feature>
<dbReference type="OrthoDB" id="265044at2759"/>
<dbReference type="InterPro" id="IPR001806">
    <property type="entry name" value="Small_GTPase"/>
</dbReference>
<feature type="region of interest" description="Disordered" evidence="3">
    <location>
        <begin position="421"/>
        <end position="463"/>
    </location>
</feature>
<dbReference type="EMBL" id="ML014272">
    <property type="protein sequence ID" value="RKO99601.1"/>
    <property type="molecule type" value="Genomic_DNA"/>
</dbReference>
<feature type="region of interest" description="Disordered" evidence="3">
    <location>
        <begin position="731"/>
        <end position="771"/>
    </location>
</feature>
<dbReference type="AlphaFoldDB" id="A0A4P9X3L1"/>
<evidence type="ECO:0000313" key="5">
    <source>
        <dbReference type="Proteomes" id="UP000274922"/>
    </source>
</evidence>
<feature type="compositionally biased region" description="Low complexity" evidence="3">
    <location>
        <begin position="153"/>
        <end position="185"/>
    </location>
</feature>
<sequence>MLISDQGEITHLTIALLGAAHVGKSTLAQCFVRNTTVGSVTGRSARPTSQTLYLGPYEPTIESSWSIHHAIPANVRSNYMGTAGAAVPLPGSIRGSAGLHAQHGSDSGHGGSGGKTDANGGMDLAFSCSTTPGGLVGTAGQAPASQPSHHDSGSYFSFKNSSSSSNNNNHSQQPPTSTTNASQAAVSAAGTANNVSTQGQRIVVTLIEAGGHPYYSSIWPSVIAAADAYLLVYDVGNPHSFDAIWSFYKLIVQTKRLSPRCIPMLMLGNMVDTVTMDKLRDATRLKRERKLSDQTGHGLASLLGIPFAETTSKAPSSVTHCFRTLMGLAQKRVWQITSEMHNHPTHPLGSAGSLPSSPNRDHPQEAAAAAVAAGDHGAAHGSGFAAHRLSPPSSRRPSNASEVSSVMTWTSTAVNSIFHSGRLSSTSTSSNASSGSAQTPAAALGTGLAPGSANPTISHAGGPVRLSELSTISHQTAADPAPHAGGGGGNGSSSSTHSTSSSGGNPASRGVRSRFSENSKVSFRGSVDRVRDAIDRMPSTSELNASGDAWSARAGPSSSSSPSTAAAAAAAALAGGLLPRPSLSPSPPRPPPPRPMHHLTVLEQRDRLFAAIDRALVQNPPGGLESAFRLVHRMFRPPAAGGAAALSDEEPDGTDPADTGAEAPAAERALPDLPPLSPLSGPAAAAAAVDDARPPLAPMLKRDSAPGLPPAAPAPVPALVCATSTPPPMLVTTAGLRAPTAGGGGGGGGGAPTLGPASRGPASASSPGGSAMHTRLLDLLAELEAYQIDGLEEGGADGAGTGDASAHGGPAPAREPETLPRSLAVPMPGGGGNGMLDHRDAATAATHDRPSQAHDDHDARPAPSSSWSTSKPPGMSLGSMGMPLGGRGGPRLGGMVGTGPAASNSLMLVHTPAAGILNTPGSPGLDYMSFGASKPMQMDASHHAFNAALEGDLLDDEVMAASHQHVLTLSPSTPLDADDL</sequence>
<feature type="region of interest" description="Disordered" evidence="3">
    <location>
        <begin position="477"/>
        <end position="517"/>
    </location>
</feature>
<evidence type="ECO:0000256" key="1">
    <source>
        <dbReference type="ARBA" id="ARBA00022741"/>
    </source>
</evidence>
<dbReference type="PROSITE" id="PS51419">
    <property type="entry name" value="RAB"/>
    <property type="match status" value="1"/>
</dbReference>
<dbReference type="InterPro" id="IPR027417">
    <property type="entry name" value="P-loop_NTPase"/>
</dbReference>
<feature type="region of interest" description="Disordered" evidence="3">
    <location>
        <begin position="792"/>
        <end position="878"/>
    </location>
</feature>
<accession>A0A4P9X3L1</accession>
<dbReference type="Pfam" id="PF00071">
    <property type="entry name" value="Ras"/>
    <property type="match status" value="1"/>
</dbReference>
<keyword evidence="1" id="KW-0547">Nucleotide-binding</keyword>